<evidence type="ECO:0000313" key="1">
    <source>
        <dbReference type="EMBL" id="AWM12454.1"/>
    </source>
</evidence>
<dbReference type="KEGG" id="fse:DI487_00215"/>
<proteinExistence type="predicted"/>
<dbReference type="InterPro" id="IPR011473">
    <property type="entry name" value="DUF1579"/>
</dbReference>
<gene>
    <name evidence="1" type="ORF">DI487_00215</name>
</gene>
<dbReference type="OrthoDB" id="277821at2"/>
<dbReference type="RefSeq" id="WP_109567863.1">
    <property type="nucleotide sequence ID" value="NZ_CP029463.1"/>
</dbReference>
<protein>
    <recommendedName>
        <fullName evidence="3">DUF1579 domain-containing protein</fullName>
    </recommendedName>
</protein>
<dbReference type="Pfam" id="PF07617">
    <property type="entry name" value="DUF1579"/>
    <property type="match status" value="1"/>
</dbReference>
<evidence type="ECO:0008006" key="3">
    <source>
        <dbReference type="Google" id="ProtNLM"/>
    </source>
</evidence>
<accession>A0A2U8QRI2</accession>
<keyword evidence="2" id="KW-1185">Reference proteome</keyword>
<dbReference type="EMBL" id="CP029463">
    <property type="protein sequence ID" value="AWM12454.1"/>
    <property type="molecule type" value="Genomic_DNA"/>
</dbReference>
<dbReference type="PROSITE" id="PS51257">
    <property type="entry name" value="PROKAR_LIPOPROTEIN"/>
    <property type="match status" value="1"/>
</dbReference>
<sequence length="214" mass="24341">MKKAFVPVLLAALTLVACKKEEPKADKKTATETETVVEEAVTEQPDSATVTKAWEVYMTPSNAHHMMAKDAGTWDADLTFWMPDNPEPQKSTSQAEYKMILDGRYQECIHTGNMWGMPFEGRSITAFDNATEEFISTWIDNMGTGLMVTRGKYDETTKQLTMFGTMVDPISKKEKKVKEVVTYIDDNNQKMEMFEVSDDGKEFKTMEILSKRKM</sequence>
<evidence type="ECO:0000313" key="2">
    <source>
        <dbReference type="Proteomes" id="UP000245429"/>
    </source>
</evidence>
<organism evidence="1 2">
    <name type="scientific">Flavobacterium sediminis</name>
    <dbReference type="NCBI Taxonomy" id="2201181"/>
    <lineage>
        <taxon>Bacteria</taxon>
        <taxon>Pseudomonadati</taxon>
        <taxon>Bacteroidota</taxon>
        <taxon>Flavobacteriia</taxon>
        <taxon>Flavobacteriales</taxon>
        <taxon>Flavobacteriaceae</taxon>
        <taxon>Flavobacterium</taxon>
    </lineage>
</organism>
<name>A0A2U8QRI2_9FLAO</name>
<reference evidence="1 2" key="1">
    <citation type="submission" date="2018-05" db="EMBL/GenBank/DDBJ databases">
        <title>Flavobacterium sp. MEBiC07310.</title>
        <authorList>
            <person name="Baek K."/>
        </authorList>
    </citation>
    <scope>NUCLEOTIDE SEQUENCE [LARGE SCALE GENOMIC DNA]</scope>
    <source>
        <strain evidence="1 2">MEBiC07310</strain>
    </source>
</reference>
<dbReference type="Proteomes" id="UP000245429">
    <property type="component" value="Chromosome"/>
</dbReference>
<dbReference type="AlphaFoldDB" id="A0A2U8QRI2"/>